<feature type="transmembrane region" description="Helical" evidence="1">
    <location>
        <begin position="66"/>
        <end position="85"/>
    </location>
</feature>
<dbReference type="RefSeq" id="WP_210857183.1">
    <property type="nucleotide sequence ID" value="NZ_JAGQDD010000031.1"/>
</dbReference>
<dbReference type="Pfam" id="PF05940">
    <property type="entry name" value="NnrS"/>
    <property type="match status" value="1"/>
</dbReference>
<feature type="transmembrane region" description="Helical" evidence="1">
    <location>
        <begin position="222"/>
        <end position="238"/>
    </location>
</feature>
<feature type="transmembrane region" description="Helical" evidence="1">
    <location>
        <begin position="150"/>
        <end position="168"/>
    </location>
</feature>
<feature type="transmembrane region" description="Helical" evidence="1">
    <location>
        <begin position="180"/>
        <end position="201"/>
    </location>
</feature>
<gene>
    <name evidence="2" type="ORF">KAK03_23840</name>
</gene>
<keyword evidence="1" id="KW-0812">Transmembrane</keyword>
<feature type="transmembrane region" description="Helical" evidence="1">
    <location>
        <begin position="301"/>
        <end position="320"/>
    </location>
</feature>
<sequence length="399" mass="42539">MATVFIPLTEPIGRAPRPGQFALWALGFRPFYLLAAALAALSVPLWALQFSGWLDTPVLRGSVWHAHEMLFGFTLAVVVGFLFTAGRNWSGQPTPQGRGLMALAGLWLLGRVLVLTPWAVAALVVNVAFPLLAAWGLWRALRAGGSRRNFFFVGLLVALAVACAALHLTQMGALVLPARLGVPVALDLMMFIVAVMAGRVVPMFTNNGIAGLQASRHAPLERVALGSVLALLACDLLGAPAPLLGLVLATALGAQTARWWRWQPWRTAANPLVWVLHLAYAWLPVHLALRLGSEFGVVPPGLATHALTVGLIGGMTLGMMTRTAMGHTGRPLRAGALEVSAYLSVTAAAVVRVGAPLLWPALLPQAALVSALLWSLAYALYLWRYGPWLCRARVDGQPG</sequence>
<accession>A0A940YBJ7</accession>
<feature type="transmembrane region" description="Helical" evidence="1">
    <location>
        <begin position="120"/>
        <end position="138"/>
    </location>
</feature>
<keyword evidence="1" id="KW-1133">Transmembrane helix</keyword>
<feature type="transmembrane region" description="Helical" evidence="1">
    <location>
        <begin position="97"/>
        <end position="114"/>
    </location>
</feature>
<comment type="caution">
    <text evidence="2">The sequence shown here is derived from an EMBL/GenBank/DDBJ whole genome shotgun (WGS) entry which is preliminary data.</text>
</comment>
<evidence type="ECO:0000256" key="1">
    <source>
        <dbReference type="SAM" id="Phobius"/>
    </source>
</evidence>
<evidence type="ECO:0000313" key="3">
    <source>
        <dbReference type="Proteomes" id="UP000676246"/>
    </source>
</evidence>
<feature type="transmembrane region" description="Helical" evidence="1">
    <location>
        <begin position="21"/>
        <end position="46"/>
    </location>
</feature>
<keyword evidence="1" id="KW-0472">Membrane</keyword>
<feature type="transmembrane region" description="Helical" evidence="1">
    <location>
        <begin position="365"/>
        <end position="383"/>
    </location>
</feature>
<dbReference type="AlphaFoldDB" id="A0A940YBJ7"/>
<name>A0A940YBJ7_9BURK</name>
<protein>
    <submittedName>
        <fullName evidence="2">NnrS family protein</fullName>
    </submittedName>
</protein>
<dbReference type="Proteomes" id="UP000676246">
    <property type="component" value="Unassembled WGS sequence"/>
</dbReference>
<reference evidence="2 3" key="1">
    <citation type="submission" date="2021-04" db="EMBL/GenBank/DDBJ databases">
        <title>The genome sequence of Ideonella sp. 3Y2.</title>
        <authorList>
            <person name="Liu Y."/>
        </authorList>
    </citation>
    <scope>NUCLEOTIDE SEQUENCE [LARGE SCALE GENOMIC DNA]</scope>
    <source>
        <strain evidence="2 3">3Y2</strain>
    </source>
</reference>
<keyword evidence="3" id="KW-1185">Reference proteome</keyword>
<dbReference type="InterPro" id="IPR010266">
    <property type="entry name" value="NnrS"/>
</dbReference>
<organism evidence="2 3">
    <name type="scientific">Ideonella alba</name>
    <dbReference type="NCBI Taxonomy" id="2824118"/>
    <lineage>
        <taxon>Bacteria</taxon>
        <taxon>Pseudomonadati</taxon>
        <taxon>Pseudomonadota</taxon>
        <taxon>Betaproteobacteria</taxon>
        <taxon>Burkholderiales</taxon>
        <taxon>Sphaerotilaceae</taxon>
        <taxon>Ideonella</taxon>
    </lineage>
</organism>
<dbReference type="EMBL" id="JAGQDD010000031">
    <property type="protein sequence ID" value="MBQ0933519.1"/>
    <property type="molecule type" value="Genomic_DNA"/>
</dbReference>
<evidence type="ECO:0000313" key="2">
    <source>
        <dbReference type="EMBL" id="MBQ0933519.1"/>
    </source>
</evidence>
<proteinExistence type="predicted"/>